<proteinExistence type="predicted"/>
<protein>
    <submittedName>
        <fullName evidence="1">Uncharacterized protein</fullName>
    </submittedName>
</protein>
<organism evidence="1 2">
    <name type="scientific">Erwinia phage pEp_SNUABM_09</name>
    <dbReference type="NCBI Taxonomy" id="2601644"/>
    <lineage>
        <taxon>Viruses</taxon>
        <taxon>Duplodnaviria</taxon>
        <taxon>Heunggongvirae</taxon>
        <taxon>Uroviricota</taxon>
        <taxon>Caudoviricetes</taxon>
        <taxon>Autographivirales</taxon>
        <taxon>Autotranscriptaviridae</taxon>
        <taxon>Studiervirinae</taxon>
        <taxon>Snaubvirus</taxon>
        <taxon>Snaubvirus pEpSNUABM09</taxon>
    </lineage>
</organism>
<keyword evidence="2" id="KW-1185">Reference proteome</keyword>
<dbReference type="Proteomes" id="UP000325714">
    <property type="component" value="Segment"/>
</dbReference>
<gene>
    <name evidence="1" type="ORF">pEpSNUABM09_41</name>
</gene>
<evidence type="ECO:0000313" key="2">
    <source>
        <dbReference type="Proteomes" id="UP000325714"/>
    </source>
</evidence>
<evidence type="ECO:0000313" key="1">
    <source>
        <dbReference type="EMBL" id="QEQ94739.1"/>
    </source>
</evidence>
<accession>A0A5J6DA43</accession>
<sequence length="39" mass="3962">MWTIFTVIVVLALIVACMDDGGPGGSAGANHTIYHSGGE</sequence>
<reference evidence="1 2" key="1">
    <citation type="submission" date="2019-07" db="EMBL/GenBank/DDBJ databases">
        <title>Complete genome sequence of bacteriophage infecting Erwinia pyrifoliae.</title>
        <authorList>
            <person name="Kim S.G."/>
            <person name="Park S.C."/>
        </authorList>
    </citation>
    <scope>NUCLEOTIDE SEQUENCE [LARGE SCALE GENOMIC DNA]</scope>
</reference>
<dbReference type="EMBL" id="MN184885">
    <property type="protein sequence ID" value="QEQ94739.1"/>
    <property type="molecule type" value="Genomic_DNA"/>
</dbReference>
<name>A0A5J6DA43_9CAUD</name>